<evidence type="ECO:0000256" key="2">
    <source>
        <dbReference type="ARBA" id="ARBA00023136"/>
    </source>
</evidence>
<feature type="transmembrane region" description="Helical" evidence="4">
    <location>
        <begin position="50"/>
        <end position="76"/>
    </location>
</feature>
<comment type="caution">
    <text evidence="5">The sequence shown here is derived from an EMBL/GenBank/DDBJ whole genome shotgun (WGS) entry which is preliminary data.</text>
</comment>
<feature type="region of interest" description="Disordered" evidence="3">
    <location>
        <begin position="21"/>
        <end position="44"/>
    </location>
</feature>
<keyword evidence="6" id="KW-1185">Reference proteome</keyword>
<keyword evidence="4" id="KW-1133">Transmembrane helix</keyword>
<proteinExistence type="predicted"/>
<reference evidence="5 6" key="1">
    <citation type="submission" date="2021-02" db="EMBL/GenBank/DDBJ databases">
        <title>Plant Genome Project.</title>
        <authorList>
            <person name="Zhang R.-G."/>
        </authorList>
    </citation>
    <scope>NUCLEOTIDE SEQUENCE [LARGE SCALE GENOMIC DNA]</scope>
    <source>
        <tissue evidence="5">Leaves</tissue>
    </source>
</reference>
<dbReference type="EMBL" id="JAFEMO010000001">
    <property type="protein sequence ID" value="KAH7576898.1"/>
    <property type="molecule type" value="Genomic_DNA"/>
</dbReference>
<evidence type="ECO:0000256" key="1">
    <source>
        <dbReference type="ARBA" id="ARBA00004370"/>
    </source>
</evidence>
<evidence type="ECO:0008006" key="7">
    <source>
        <dbReference type="Google" id="ProtNLM"/>
    </source>
</evidence>
<protein>
    <recommendedName>
        <fullName evidence="7">Late embryogenesis abundant protein LEA-2 subgroup domain-containing protein</fullName>
    </recommendedName>
</protein>
<keyword evidence="4" id="KW-0812">Transmembrane</keyword>
<evidence type="ECO:0000256" key="3">
    <source>
        <dbReference type="SAM" id="MobiDB-lite"/>
    </source>
</evidence>
<organism evidence="5 6">
    <name type="scientific">Xanthoceras sorbifolium</name>
    <dbReference type="NCBI Taxonomy" id="99658"/>
    <lineage>
        <taxon>Eukaryota</taxon>
        <taxon>Viridiplantae</taxon>
        <taxon>Streptophyta</taxon>
        <taxon>Embryophyta</taxon>
        <taxon>Tracheophyta</taxon>
        <taxon>Spermatophyta</taxon>
        <taxon>Magnoliopsida</taxon>
        <taxon>eudicotyledons</taxon>
        <taxon>Gunneridae</taxon>
        <taxon>Pentapetalae</taxon>
        <taxon>rosids</taxon>
        <taxon>malvids</taxon>
        <taxon>Sapindales</taxon>
        <taxon>Sapindaceae</taxon>
        <taxon>Xanthoceroideae</taxon>
        <taxon>Xanthoceras</taxon>
    </lineage>
</organism>
<name>A0ABQ8IJS1_9ROSI</name>
<dbReference type="PANTHER" id="PTHR31234:SF72">
    <property type="entry name" value="NDR1_HIN1-LIKE PROTEIN 6"/>
    <property type="match status" value="1"/>
</dbReference>
<accession>A0ABQ8IJS1</accession>
<gene>
    <name evidence="5" type="ORF">JRO89_XS01G0172400</name>
</gene>
<dbReference type="Proteomes" id="UP000827721">
    <property type="component" value="Unassembled WGS sequence"/>
</dbReference>
<dbReference type="PANTHER" id="PTHR31234">
    <property type="entry name" value="LATE EMBRYOGENESIS ABUNDANT (LEA) HYDROXYPROLINE-RICH GLYCOPROTEIN FAMILY"/>
    <property type="match status" value="1"/>
</dbReference>
<evidence type="ECO:0000313" key="5">
    <source>
        <dbReference type="EMBL" id="KAH7576898.1"/>
    </source>
</evidence>
<comment type="subcellular location">
    <subcellularLocation>
        <location evidence="1">Membrane</location>
    </subcellularLocation>
</comment>
<dbReference type="InterPro" id="IPR044839">
    <property type="entry name" value="NDR1-like"/>
</dbReference>
<sequence length="237" mass="26492">MSGHESTRPSSKYVMLDDKQNLIPPPQRRNVPRYNQPHSKPSRGNSCIRCLCCCCCCLFFLIFLVTVIAYIVYALYTPHVPSYNVDKFEVTAFDVQPDFSTINSEISVTVRAENPNEGIGFMYGKESAVALIYTDKTLSTGKLPAFEQPKKNVSMIKVVLKGKSEFGTVLLQSLMADEKAGKVPLLVTVKAPIIVVIGDWPLRQVLVKLNCSLVVDNLTMGKKIKILSSKYDYQIIF</sequence>
<evidence type="ECO:0000313" key="6">
    <source>
        <dbReference type="Proteomes" id="UP000827721"/>
    </source>
</evidence>
<evidence type="ECO:0000256" key="4">
    <source>
        <dbReference type="SAM" id="Phobius"/>
    </source>
</evidence>
<keyword evidence="2 4" id="KW-0472">Membrane</keyword>